<dbReference type="GO" id="GO:0005524">
    <property type="term" value="F:ATP binding"/>
    <property type="evidence" value="ECO:0007669"/>
    <property type="project" value="UniProtKB-KW"/>
</dbReference>
<keyword evidence="2" id="KW-0067">ATP-binding</keyword>
<name>A0A7G9B337_9FIRM</name>
<proteinExistence type="predicted"/>
<protein>
    <submittedName>
        <fullName evidence="8">Sigma 54-interacting transcriptional regulator</fullName>
    </submittedName>
</protein>
<dbReference type="PROSITE" id="PS00675">
    <property type="entry name" value="SIGMA54_INTERACT_1"/>
    <property type="match status" value="1"/>
</dbReference>
<feature type="domain" description="Sigma-54 factor interaction" evidence="7">
    <location>
        <begin position="326"/>
        <end position="552"/>
    </location>
</feature>
<evidence type="ECO:0000313" key="8">
    <source>
        <dbReference type="EMBL" id="QNL43968.1"/>
    </source>
</evidence>
<keyword evidence="1" id="KW-0547">Nucleotide-binding</keyword>
<dbReference type="InterPro" id="IPR003593">
    <property type="entry name" value="AAA+_ATPase"/>
</dbReference>
<evidence type="ECO:0000313" key="9">
    <source>
        <dbReference type="Proteomes" id="UP000515960"/>
    </source>
</evidence>
<dbReference type="PROSITE" id="PS50045">
    <property type="entry name" value="SIGMA54_INTERACT_4"/>
    <property type="match status" value="1"/>
</dbReference>
<reference evidence="8 9" key="1">
    <citation type="submission" date="2020-08" db="EMBL/GenBank/DDBJ databases">
        <authorList>
            <person name="Liu C."/>
            <person name="Sun Q."/>
        </authorList>
    </citation>
    <scope>NUCLEOTIDE SEQUENCE [LARGE SCALE GENOMIC DNA]</scope>
    <source>
        <strain evidence="8 9">NSJ-62</strain>
    </source>
</reference>
<feature type="region of interest" description="Disordered" evidence="6">
    <location>
        <begin position="565"/>
        <end position="597"/>
    </location>
</feature>
<dbReference type="PROSITE" id="PS00688">
    <property type="entry name" value="SIGMA54_INTERACT_3"/>
    <property type="match status" value="1"/>
</dbReference>
<dbReference type="PROSITE" id="PS00676">
    <property type="entry name" value="SIGMA54_INTERACT_2"/>
    <property type="match status" value="1"/>
</dbReference>
<accession>A0A7G9B337</accession>
<feature type="compositionally biased region" description="Basic and acidic residues" evidence="6">
    <location>
        <begin position="579"/>
        <end position="597"/>
    </location>
</feature>
<dbReference type="Gene3D" id="3.40.50.300">
    <property type="entry name" value="P-loop containing nucleotide triphosphate hydrolases"/>
    <property type="match status" value="1"/>
</dbReference>
<dbReference type="Gene3D" id="3.30.450.20">
    <property type="entry name" value="PAS domain"/>
    <property type="match status" value="1"/>
</dbReference>
<dbReference type="CDD" id="cd00009">
    <property type="entry name" value="AAA"/>
    <property type="match status" value="1"/>
</dbReference>
<keyword evidence="3" id="KW-0805">Transcription regulation</keyword>
<dbReference type="KEGG" id="ohi:H8790_11030"/>
<evidence type="ECO:0000256" key="1">
    <source>
        <dbReference type="ARBA" id="ARBA00022741"/>
    </source>
</evidence>
<dbReference type="InterPro" id="IPR002078">
    <property type="entry name" value="Sigma_54_int"/>
</dbReference>
<organism evidence="8 9">
    <name type="scientific">Oscillibacter hominis</name>
    <dbReference type="NCBI Taxonomy" id="2763056"/>
    <lineage>
        <taxon>Bacteria</taxon>
        <taxon>Bacillati</taxon>
        <taxon>Bacillota</taxon>
        <taxon>Clostridia</taxon>
        <taxon>Eubacteriales</taxon>
        <taxon>Oscillospiraceae</taxon>
        <taxon>Oscillibacter</taxon>
    </lineage>
</organism>
<evidence type="ECO:0000256" key="4">
    <source>
        <dbReference type="ARBA" id="ARBA00023125"/>
    </source>
</evidence>
<dbReference type="Proteomes" id="UP000515960">
    <property type="component" value="Chromosome"/>
</dbReference>
<evidence type="ECO:0000259" key="7">
    <source>
        <dbReference type="PROSITE" id="PS50045"/>
    </source>
</evidence>
<dbReference type="Pfam" id="PF00158">
    <property type="entry name" value="Sigma54_activat"/>
    <property type="match status" value="1"/>
</dbReference>
<evidence type="ECO:0000256" key="6">
    <source>
        <dbReference type="SAM" id="MobiDB-lite"/>
    </source>
</evidence>
<evidence type="ECO:0000256" key="2">
    <source>
        <dbReference type="ARBA" id="ARBA00022840"/>
    </source>
</evidence>
<dbReference type="InterPro" id="IPR025944">
    <property type="entry name" value="Sigma_54_int_dom_CS"/>
</dbReference>
<dbReference type="Pfam" id="PF25601">
    <property type="entry name" value="AAA_lid_14"/>
    <property type="match status" value="1"/>
</dbReference>
<keyword evidence="4" id="KW-0238">DNA-binding</keyword>
<dbReference type="GO" id="GO:0003677">
    <property type="term" value="F:DNA binding"/>
    <property type="evidence" value="ECO:0007669"/>
    <property type="project" value="UniProtKB-KW"/>
</dbReference>
<dbReference type="EMBL" id="CP060490">
    <property type="protein sequence ID" value="QNL43968.1"/>
    <property type="molecule type" value="Genomic_DNA"/>
</dbReference>
<dbReference type="InterPro" id="IPR025943">
    <property type="entry name" value="Sigma_54_int_dom_ATP-bd_2"/>
</dbReference>
<dbReference type="InterPro" id="IPR036388">
    <property type="entry name" value="WH-like_DNA-bd_sf"/>
</dbReference>
<dbReference type="InterPro" id="IPR058031">
    <property type="entry name" value="AAA_lid_NorR"/>
</dbReference>
<dbReference type="SMART" id="SM00382">
    <property type="entry name" value="AAA"/>
    <property type="match status" value="1"/>
</dbReference>
<dbReference type="Gene3D" id="1.10.8.60">
    <property type="match status" value="1"/>
</dbReference>
<dbReference type="PANTHER" id="PTHR32071">
    <property type="entry name" value="TRANSCRIPTIONAL REGULATORY PROTEIN"/>
    <property type="match status" value="1"/>
</dbReference>
<gene>
    <name evidence="8" type="ORF">H8790_11030</name>
</gene>
<keyword evidence="5" id="KW-0804">Transcription</keyword>
<keyword evidence="9" id="KW-1185">Reference proteome</keyword>
<dbReference type="SUPFAM" id="SSF52540">
    <property type="entry name" value="P-loop containing nucleoside triphosphate hydrolases"/>
    <property type="match status" value="1"/>
</dbReference>
<evidence type="ECO:0000256" key="5">
    <source>
        <dbReference type="ARBA" id="ARBA00023163"/>
    </source>
</evidence>
<dbReference type="InterPro" id="IPR027417">
    <property type="entry name" value="P-loop_NTPase"/>
</dbReference>
<dbReference type="FunFam" id="3.40.50.300:FF:000006">
    <property type="entry name" value="DNA-binding transcriptional regulator NtrC"/>
    <property type="match status" value="1"/>
</dbReference>
<dbReference type="AlphaFoldDB" id="A0A7G9B337"/>
<dbReference type="Gene3D" id="1.10.10.10">
    <property type="entry name" value="Winged helix-like DNA-binding domain superfamily/Winged helix DNA-binding domain"/>
    <property type="match status" value="1"/>
</dbReference>
<dbReference type="PANTHER" id="PTHR32071:SF57">
    <property type="entry name" value="C4-DICARBOXYLATE TRANSPORT TRANSCRIPTIONAL REGULATORY PROTEIN DCTD"/>
    <property type="match status" value="1"/>
</dbReference>
<dbReference type="InterPro" id="IPR025662">
    <property type="entry name" value="Sigma_54_int_dom_ATP-bd_1"/>
</dbReference>
<evidence type="ECO:0000256" key="3">
    <source>
        <dbReference type="ARBA" id="ARBA00023015"/>
    </source>
</evidence>
<dbReference type="RefSeq" id="WP_187332548.1">
    <property type="nucleotide sequence ID" value="NZ_CP060490.1"/>
</dbReference>
<dbReference type="GO" id="GO:0006355">
    <property type="term" value="P:regulation of DNA-templated transcription"/>
    <property type="evidence" value="ECO:0007669"/>
    <property type="project" value="InterPro"/>
</dbReference>
<sequence>MKLLTILLRDRGTAVHTGKQLREMFGEAAKVKVVLAGPAVTEGSVDGDLVVISRRMEELIRYVRPGTRVIVADRAVNPDQVRQLFVIPANSDVLVVNTTRELTEEAIEQLELYEVEGLRYHPYYPGIRDYRKNCPYAITFGEMDAVPPGEYRSVTDLHSRALSMEACVLIAKELGLYEQLRGKLAAGNIRPMVRLTQDLAKLHFKYAHTSEDLQKIIGLMEDGVLVLDQQMRPIFINPMAEKMMGAGAERLSALVEQLRAHSAEQHFFYRAGSDSYYVERISSSSGRERNTIVMLRDVRKIERIENSYRRALTEKGLVASYEFKDIIYRSAVMEELILTAREFARGESTVFLHGESGSGKELLAQAIHNASPRRSGAFVAVNFASISLSLSESELFGYADGAFTGARRGGRKGLFELAHKGTIFLDEIGDAPLELQKKLLRVIQERKVLPVGGSKLIPVDVRIIAASNQDMGKLVERREFREDLYYRLNVLPLYLPPLRCRREDILPLFRRFLEEFHVDSRELSKQVRSEIEGYPWPGNVRELRNVAEYVSNFARFDPNWPDRLHSVLHPPGHSGGARELQEEQRTQEPREESDDPRTVRAVLELLDRPPYRFSRKELTLELAREYGFALSESQVKGLVGRLKDRGLVNAVTGRGTFLQTAGQELLRRWRTQAESF</sequence>